<keyword evidence="2 5" id="KW-0540">Nuclease</keyword>
<comment type="function">
    <text evidence="5">Toxic component of a toxin-antitoxin (TA) system. An RNase.</text>
</comment>
<accession>A0A348FWB6</accession>
<dbReference type="KEGG" id="blag:BLTE_02840"/>
<dbReference type="HAMAP" id="MF_00265">
    <property type="entry name" value="VapC_Nob1"/>
    <property type="match status" value="1"/>
</dbReference>
<reference evidence="7 8" key="1">
    <citation type="submission" date="2018-08" db="EMBL/GenBank/DDBJ databases">
        <title>Complete genome sequencing of Blastochloris tepida GI.</title>
        <authorList>
            <person name="Tsukatani Y."/>
            <person name="Mori H."/>
        </authorList>
    </citation>
    <scope>NUCLEOTIDE SEQUENCE [LARGE SCALE GENOMIC DNA]</scope>
    <source>
        <strain evidence="7 8">GI</strain>
    </source>
</reference>
<keyword evidence="1 5" id="KW-1277">Toxin-antitoxin system</keyword>
<evidence type="ECO:0000256" key="4">
    <source>
        <dbReference type="ARBA" id="ARBA00022801"/>
    </source>
</evidence>
<proteinExistence type="inferred from homology"/>
<organism evidence="7 8">
    <name type="scientific">Blastochloris tepida</name>
    <dbReference type="NCBI Taxonomy" id="2233851"/>
    <lineage>
        <taxon>Bacteria</taxon>
        <taxon>Pseudomonadati</taxon>
        <taxon>Pseudomonadota</taxon>
        <taxon>Alphaproteobacteria</taxon>
        <taxon>Hyphomicrobiales</taxon>
        <taxon>Blastochloridaceae</taxon>
        <taxon>Blastochloris</taxon>
    </lineage>
</organism>
<keyword evidence="5" id="KW-0800">Toxin</keyword>
<keyword evidence="5" id="KW-0460">Magnesium</keyword>
<dbReference type="EMBL" id="AP018907">
    <property type="protein sequence ID" value="BBF91599.1"/>
    <property type="molecule type" value="Genomic_DNA"/>
</dbReference>
<keyword evidence="8" id="KW-1185">Reference proteome</keyword>
<sequence>MRFLDTNILLYSISRAPAETRKRQIAEAILESDDLALSVQVLQEFYVQATRTSRADRLPHELAVTFIHSWLRFPVQETTLQVLASALDIRARHGLSYWDAAIVAAASASGCQELLSEDLSHGERLAGVTIINPFRD</sequence>
<name>A0A348FWB6_9HYPH</name>
<dbReference type="GO" id="GO:0016787">
    <property type="term" value="F:hydrolase activity"/>
    <property type="evidence" value="ECO:0007669"/>
    <property type="project" value="UniProtKB-KW"/>
</dbReference>
<dbReference type="AlphaFoldDB" id="A0A348FWB6"/>
<dbReference type="InterPro" id="IPR022907">
    <property type="entry name" value="VapC_family"/>
</dbReference>
<keyword evidence="4 5" id="KW-0378">Hydrolase</keyword>
<dbReference type="CDD" id="cd18692">
    <property type="entry name" value="PIN_VapC-like"/>
    <property type="match status" value="1"/>
</dbReference>
<dbReference type="EC" id="3.1.-.-" evidence="5"/>
<dbReference type="GO" id="GO:0090729">
    <property type="term" value="F:toxin activity"/>
    <property type="evidence" value="ECO:0007669"/>
    <property type="project" value="UniProtKB-KW"/>
</dbReference>
<feature type="binding site" evidence="5">
    <location>
        <position position="5"/>
    </location>
    <ligand>
        <name>Mg(2+)</name>
        <dbReference type="ChEBI" id="CHEBI:18420"/>
    </ligand>
</feature>
<dbReference type="RefSeq" id="WP_244600074.1">
    <property type="nucleotide sequence ID" value="NZ_AP018907.1"/>
</dbReference>
<evidence type="ECO:0000256" key="1">
    <source>
        <dbReference type="ARBA" id="ARBA00022649"/>
    </source>
</evidence>
<dbReference type="GO" id="GO:0000287">
    <property type="term" value="F:magnesium ion binding"/>
    <property type="evidence" value="ECO:0007669"/>
    <property type="project" value="UniProtKB-UniRule"/>
</dbReference>
<comment type="cofactor">
    <cofactor evidence="5">
        <name>Mg(2+)</name>
        <dbReference type="ChEBI" id="CHEBI:18420"/>
    </cofactor>
</comment>
<feature type="binding site" evidence="5">
    <location>
        <position position="99"/>
    </location>
    <ligand>
        <name>Mg(2+)</name>
        <dbReference type="ChEBI" id="CHEBI:18420"/>
    </ligand>
</feature>
<protein>
    <recommendedName>
        <fullName evidence="5">Ribonuclease VapC</fullName>
        <shortName evidence="5">RNase VapC</shortName>
        <ecNumber evidence="5">3.1.-.-</ecNumber>
    </recommendedName>
    <alternativeName>
        <fullName evidence="5">Toxin VapC</fullName>
    </alternativeName>
</protein>
<feature type="domain" description="PIN" evidence="6">
    <location>
        <begin position="3"/>
        <end position="118"/>
    </location>
</feature>
<comment type="similarity">
    <text evidence="5">Belongs to the PINc/VapC protein family.</text>
</comment>
<evidence type="ECO:0000256" key="3">
    <source>
        <dbReference type="ARBA" id="ARBA00022723"/>
    </source>
</evidence>
<dbReference type="InterPro" id="IPR029060">
    <property type="entry name" value="PIN-like_dom_sf"/>
</dbReference>
<keyword evidence="3 5" id="KW-0479">Metal-binding</keyword>
<evidence type="ECO:0000256" key="5">
    <source>
        <dbReference type="HAMAP-Rule" id="MF_00265"/>
    </source>
</evidence>
<gene>
    <name evidence="5" type="primary">vapC</name>
    <name evidence="7" type="ORF">BLTE_02840</name>
</gene>
<evidence type="ECO:0000256" key="2">
    <source>
        <dbReference type="ARBA" id="ARBA00022722"/>
    </source>
</evidence>
<dbReference type="Proteomes" id="UP000266934">
    <property type="component" value="Chromosome"/>
</dbReference>
<evidence type="ECO:0000313" key="8">
    <source>
        <dbReference type="Proteomes" id="UP000266934"/>
    </source>
</evidence>
<evidence type="ECO:0000259" key="6">
    <source>
        <dbReference type="Pfam" id="PF01850"/>
    </source>
</evidence>
<dbReference type="Gene3D" id="3.40.50.1010">
    <property type="entry name" value="5'-nuclease"/>
    <property type="match status" value="1"/>
</dbReference>
<dbReference type="GO" id="GO:0004540">
    <property type="term" value="F:RNA nuclease activity"/>
    <property type="evidence" value="ECO:0007669"/>
    <property type="project" value="InterPro"/>
</dbReference>
<dbReference type="InterPro" id="IPR002716">
    <property type="entry name" value="PIN_dom"/>
</dbReference>
<dbReference type="SUPFAM" id="SSF88723">
    <property type="entry name" value="PIN domain-like"/>
    <property type="match status" value="1"/>
</dbReference>
<evidence type="ECO:0000313" key="7">
    <source>
        <dbReference type="EMBL" id="BBF91599.1"/>
    </source>
</evidence>
<dbReference type="Pfam" id="PF01850">
    <property type="entry name" value="PIN"/>
    <property type="match status" value="1"/>
</dbReference>